<keyword evidence="6" id="KW-0699">rRNA-binding</keyword>
<comment type="similarity">
    <text evidence="1 5">Belongs to the universal ribosomal protein uL22 family.</text>
</comment>
<evidence type="ECO:0000256" key="1">
    <source>
        <dbReference type="ARBA" id="ARBA00009451"/>
    </source>
</evidence>
<dbReference type="InterPro" id="IPR001063">
    <property type="entry name" value="Ribosomal_uL22"/>
</dbReference>
<dbReference type="AlphaFoldDB" id="A0AAU7QQA6"/>
<dbReference type="GO" id="GO:0019843">
    <property type="term" value="F:rRNA binding"/>
    <property type="evidence" value="ECO:0007669"/>
    <property type="project" value="UniProtKB-KW"/>
</dbReference>
<gene>
    <name evidence="7" type="ORF">ABNO52_00830</name>
</gene>
<keyword evidence="6" id="KW-0694">RNA-binding</keyword>
<organism evidence="7">
    <name type="scientific">Candidatus Shikimatogenerans sp. Tser</name>
    <dbReference type="NCBI Taxonomy" id="3158568"/>
    <lineage>
        <taxon>Bacteria</taxon>
        <taxon>Pseudomonadati</taxon>
        <taxon>Bacteroidota</taxon>
        <taxon>Flavobacteriia</taxon>
        <taxon>Flavobacteriales</taxon>
        <taxon>Candidatus Shikimatogenerans</taxon>
    </lineage>
</organism>
<evidence type="ECO:0000256" key="2">
    <source>
        <dbReference type="ARBA" id="ARBA00022980"/>
    </source>
</evidence>
<reference evidence="7" key="1">
    <citation type="submission" date="2024-06" db="EMBL/GenBank/DDBJ databases">
        <title>Diversity, functionality, and evolutionary history of bacterial symbionts in false click beetles (Coleoptera, Throscidae).</title>
        <authorList>
            <person name="Wierz J.C."/>
            <person name="Malm H."/>
            <person name="Kaltenpoth M."/>
            <person name="Engl T."/>
        </authorList>
    </citation>
    <scope>NUCLEOTIDE SEQUENCE</scope>
    <source>
        <strain evidence="7">Tser</strain>
    </source>
</reference>
<proteinExistence type="inferred from homology"/>
<dbReference type="GO" id="GO:1990904">
    <property type="term" value="C:ribonucleoprotein complex"/>
    <property type="evidence" value="ECO:0007669"/>
    <property type="project" value="UniProtKB-KW"/>
</dbReference>
<dbReference type="EMBL" id="CP157893">
    <property type="protein sequence ID" value="XBT18147.1"/>
    <property type="molecule type" value="Genomic_DNA"/>
</dbReference>
<evidence type="ECO:0000256" key="5">
    <source>
        <dbReference type="RuleBase" id="RU004005"/>
    </source>
</evidence>
<evidence type="ECO:0000256" key="3">
    <source>
        <dbReference type="ARBA" id="ARBA00023274"/>
    </source>
</evidence>
<protein>
    <recommendedName>
        <fullName evidence="4">50S ribosomal protein L22</fullName>
    </recommendedName>
</protein>
<dbReference type="Gene3D" id="3.90.470.10">
    <property type="entry name" value="Ribosomal protein L22/L17"/>
    <property type="match status" value="1"/>
</dbReference>
<dbReference type="GO" id="GO:0003735">
    <property type="term" value="F:structural constituent of ribosome"/>
    <property type="evidence" value="ECO:0007669"/>
    <property type="project" value="InterPro"/>
</dbReference>
<keyword evidence="3 5" id="KW-0687">Ribonucleoprotein</keyword>
<dbReference type="SUPFAM" id="SSF54843">
    <property type="entry name" value="Ribosomal protein L22"/>
    <property type="match status" value="1"/>
</dbReference>
<dbReference type="InterPro" id="IPR036394">
    <property type="entry name" value="Ribosomal_uL22_sf"/>
</dbReference>
<accession>A0AAU7QQA6</accession>
<name>A0AAU7QQA6_9FLAO</name>
<dbReference type="GO" id="GO:0006412">
    <property type="term" value="P:translation"/>
    <property type="evidence" value="ECO:0007669"/>
    <property type="project" value="InterPro"/>
</dbReference>
<evidence type="ECO:0000256" key="6">
    <source>
        <dbReference type="RuleBase" id="RU004006"/>
    </source>
</evidence>
<dbReference type="GO" id="GO:0005840">
    <property type="term" value="C:ribosome"/>
    <property type="evidence" value="ECO:0007669"/>
    <property type="project" value="UniProtKB-KW"/>
</dbReference>
<sequence>MENFLLLEYLENIVVKKLIDNMGKRKRLSKIKNIKYSNIITNIFLKKIRISPRKIRNFIKIIYYKNVITALNLLKFNNTKFSKIFIKGILNGISIYKIKFKKNINYKYIYINMIQINKGGEYKRFIPISHGKSNIIRKKISIIKISLLYKKYES</sequence>
<evidence type="ECO:0000256" key="4">
    <source>
        <dbReference type="ARBA" id="ARBA00035480"/>
    </source>
</evidence>
<comment type="subunit">
    <text evidence="6">Part of the 50S ribosomal subunit.</text>
</comment>
<dbReference type="Pfam" id="PF00237">
    <property type="entry name" value="Ribosomal_L22"/>
    <property type="match status" value="1"/>
</dbReference>
<keyword evidence="2 5" id="KW-0689">Ribosomal protein</keyword>
<evidence type="ECO:0000313" key="7">
    <source>
        <dbReference type="EMBL" id="XBT18147.1"/>
    </source>
</evidence>